<dbReference type="FunFam" id="1.20.1060.10:FF:000001">
    <property type="entry name" value="DNA polymerase I"/>
    <property type="match status" value="1"/>
</dbReference>
<dbReference type="GO" id="GO:0003677">
    <property type="term" value="F:DNA binding"/>
    <property type="evidence" value="ECO:0007669"/>
    <property type="project" value="UniProtKB-UniRule"/>
</dbReference>
<dbReference type="Pfam" id="PF01612">
    <property type="entry name" value="DNA_pol_A_exo1"/>
    <property type="match status" value="1"/>
</dbReference>
<dbReference type="Pfam" id="PF01367">
    <property type="entry name" value="5_3_exonuc"/>
    <property type="match status" value="1"/>
</dbReference>
<proteinExistence type="inferred from homology"/>
<dbReference type="InterPro" id="IPR036397">
    <property type="entry name" value="RNaseH_sf"/>
</dbReference>
<dbReference type="SMART" id="SM00279">
    <property type="entry name" value="HhH2"/>
    <property type="match status" value="1"/>
</dbReference>
<evidence type="ECO:0000256" key="2">
    <source>
        <dbReference type="ARBA" id="ARBA00011541"/>
    </source>
</evidence>
<evidence type="ECO:0000256" key="16">
    <source>
        <dbReference type="NCBIfam" id="TIGR00593"/>
    </source>
</evidence>
<dbReference type="CDD" id="cd09898">
    <property type="entry name" value="H3TH_53EXO"/>
    <property type="match status" value="1"/>
</dbReference>
<dbReference type="InterPro" id="IPR018320">
    <property type="entry name" value="DNA_polymerase_1"/>
</dbReference>
<name>A0A7V8FDB7_STEMA</name>
<keyword evidence="9 17" id="KW-0227">DNA damage</keyword>
<dbReference type="Gene3D" id="3.30.70.370">
    <property type="match status" value="1"/>
</dbReference>
<dbReference type="GO" id="GO:0006302">
    <property type="term" value="P:double-strand break repair"/>
    <property type="evidence" value="ECO:0007669"/>
    <property type="project" value="TreeGrafter"/>
</dbReference>
<keyword evidence="8" id="KW-0540">Nuclease</keyword>
<feature type="domain" description="5'-3' exonuclease" evidence="19">
    <location>
        <begin position="2"/>
        <end position="256"/>
    </location>
</feature>
<sequence>MSRLVLIDGSSYLYRAFHALPPLFNAQGEPTGALFGVVNMLRSTLKEHPAYAAFVVDAPGKTFRDDLYDQYKANRPPMPDDLRSQVEPMCRIVEALGISILRIPGVEADDVIGTLALQGVAQDLKVTISTGDKDFAQLVRPGIELVNTMTGSRMASDEAVMKKFGVRADQIIDLLALMGDTVDNVPGVEKCGPKTAAKWLAEYQHLDGVMAAAPGMKGKIGENLRAALERLPLNRDLVTIRTDVELEASPTTLALRDQDVPVLTELYTRYGFTQALKELGGPLAAPTVDAEAATPSLRGTAAGFARGSAEAPAVGEVDPALAAPGEYETVLTPEQLQAWVARVEQAELVSFDTETDALDAMRARLAGISLAVEPGRAAYIPVGHDYPGAPAQLPLQQVLDALRPVLQDPAKKKLGQHGKYDLHVLRRHGVDLRGYHDDTMLESFVLNSTATRHDMDSLALRYLGYNTIKFEDAAGKGAKQISFSQVGIDEASRYAAEDADVTLRLHHVLQPQLQAEPGLAQVYRGIEMPLVPVLERIEANGVQIDTDELRRQSQDLSSRMLAAQQKATELAGRSFNLDSPKQLQAVLFDELQLPAVVKTPKGQPSTNEEALEAIADQHELPRVILEYRGLAKLRSTYTDKLPEMVNPDTDRVHTSYHQSGAATGRLSSSDPNLQNIPIRTDDGRRIRRAFVAPPGFQLLAADYSQIELRIMAHLSEDPGLVRAFEQGADVHRATAAEVFGRALDQVTPNERRAAKAINFGLMYGMSAFGLARNLGIDRGQAQDYVALYFSRYPAVRDFMERMRQQARELGYVQTLFGRRLYLNDINARNQGLRAGAERAAINAPMQGTAADIIKRAMVDVDQWLSDNQAPARMILQVHDELVFESEAGFVDELRENVVRMMSQAAQLRVPLVVDTGTGSNWDEAH</sequence>
<dbReference type="Gene3D" id="1.20.1060.10">
    <property type="entry name" value="Taq DNA Polymerase, Chain T, domain 4"/>
    <property type="match status" value="1"/>
</dbReference>
<dbReference type="InterPro" id="IPR002298">
    <property type="entry name" value="DNA_polymerase_A"/>
</dbReference>
<evidence type="ECO:0000256" key="4">
    <source>
        <dbReference type="ARBA" id="ARBA00020311"/>
    </source>
</evidence>
<evidence type="ECO:0000256" key="17">
    <source>
        <dbReference type="RuleBase" id="RU004460"/>
    </source>
</evidence>
<dbReference type="SMART" id="SM00475">
    <property type="entry name" value="53EXOc"/>
    <property type="match status" value="1"/>
</dbReference>
<evidence type="ECO:0000256" key="5">
    <source>
        <dbReference type="ARBA" id="ARBA00022679"/>
    </source>
</evidence>
<gene>
    <name evidence="21" type="primary">polA_2</name>
    <name evidence="17" type="synonym">polA</name>
    <name evidence="21" type="ORF">GAK31_03805</name>
</gene>
<keyword evidence="12 17" id="KW-0239">DNA-directed DNA polymerase</keyword>
<dbReference type="InterPro" id="IPR020045">
    <property type="entry name" value="DNA_polI_H3TH"/>
</dbReference>
<dbReference type="GO" id="GO:0008408">
    <property type="term" value="F:3'-5' exonuclease activity"/>
    <property type="evidence" value="ECO:0007669"/>
    <property type="project" value="UniProtKB-UniRule"/>
</dbReference>
<dbReference type="NCBIfam" id="TIGR00593">
    <property type="entry name" value="pola"/>
    <property type="match status" value="1"/>
</dbReference>
<evidence type="ECO:0000256" key="9">
    <source>
        <dbReference type="ARBA" id="ARBA00022763"/>
    </source>
</evidence>
<evidence type="ECO:0000256" key="10">
    <source>
        <dbReference type="ARBA" id="ARBA00022801"/>
    </source>
</evidence>
<evidence type="ECO:0000256" key="12">
    <source>
        <dbReference type="ARBA" id="ARBA00022932"/>
    </source>
</evidence>
<dbReference type="InterPro" id="IPR043502">
    <property type="entry name" value="DNA/RNA_pol_sf"/>
</dbReference>
<dbReference type="FunFam" id="3.30.420.10:FF:000026">
    <property type="entry name" value="DNA polymerase I"/>
    <property type="match status" value="1"/>
</dbReference>
<evidence type="ECO:0000313" key="22">
    <source>
        <dbReference type="Proteomes" id="UP000487117"/>
    </source>
</evidence>
<dbReference type="Pfam" id="PF02739">
    <property type="entry name" value="5_3_exonuc_N"/>
    <property type="match status" value="1"/>
</dbReference>
<dbReference type="PRINTS" id="PR00868">
    <property type="entry name" value="DNAPOLI"/>
</dbReference>
<evidence type="ECO:0000256" key="8">
    <source>
        <dbReference type="ARBA" id="ARBA00022722"/>
    </source>
</evidence>
<dbReference type="FunFam" id="1.10.150.20:FF:000003">
    <property type="entry name" value="DNA polymerase I"/>
    <property type="match status" value="1"/>
</dbReference>
<keyword evidence="11 17" id="KW-0269">Exonuclease</keyword>
<accession>A0A7V8FDB7</accession>
<dbReference type="Gene3D" id="1.10.150.20">
    <property type="entry name" value="5' to 3' exonuclease, C-terminal subdomain"/>
    <property type="match status" value="2"/>
</dbReference>
<dbReference type="InterPro" id="IPR029060">
    <property type="entry name" value="PIN-like_dom_sf"/>
</dbReference>
<comment type="catalytic activity">
    <reaction evidence="15 17">
        <text>DNA(n) + a 2'-deoxyribonucleoside 5'-triphosphate = DNA(n+1) + diphosphate</text>
        <dbReference type="Rhea" id="RHEA:22508"/>
        <dbReference type="Rhea" id="RHEA-COMP:17339"/>
        <dbReference type="Rhea" id="RHEA-COMP:17340"/>
        <dbReference type="ChEBI" id="CHEBI:33019"/>
        <dbReference type="ChEBI" id="CHEBI:61560"/>
        <dbReference type="ChEBI" id="CHEBI:173112"/>
        <dbReference type="EC" id="2.7.7.7"/>
    </reaction>
</comment>
<dbReference type="SUPFAM" id="SSF88723">
    <property type="entry name" value="PIN domain-like"/>
    <property type="match status" value="1"/>
</dbReference>
<comment type="subunit">
    <text evidence="2">Single-chain monomer with multiple functions.</text>
</comment>
<evidence type="ECO:0000256" key="6">
    <source>
        <dbReference type="ARBA" id="ARBA00022695"/>
    </source>
</evidence>
<keyword evidence="7 17" id="KW-0235">DNA replication</keyword>
<keyword evidence="5 17" id="KW-0808">Transferase</keyword>
<dbReference type="GO" id="GO:0006261">
    <property type="term" value="P:DNA-templated DNA replication"/>
    <property type="evidence" value="ECO:0007669"/>
    <property type="project" value="UniProtKB-UniRule"/>
</dbReference>
<evidence type="ECO:0000259" key="20">
    <source>
        <dbReference type="SMART" id="SM00482"/>
    </source>
</evidence>
<dbReference type="SUPFAM" id="SSF56672">
    <property type="entry name" value="DNA/RNA polymerases"/>
    <property type="match status" value="1"/>
</dbReference>
<evidence type="ECO:0000256" key="7">
    <source>
        <dbReference type="ARBA" id="ARBA00022705"/>
    </source>
</evidence>
<keyword evidence="6 17" id="KW-0548">Nucleotidyltransferase</keyword>
<evidence type="ECO:0000256" key="1">
    <source>
        <dbReference type="ARBA" id="ARBA00007705"/>
    </source>
</evidence>
<dbReference type="FunFam" id="1.10.150.20:FF:000002">
    <property type="entry name" value="DNA polymerase I"/>
    <property type="match status" value="1"/>
</dbReference>
<dbReference type="SUPFAM" id="SSF53098">
    <property type="entry name" value="Ribonuclease H-like"/>
    <property type="match status" value="1"/>
</dbReference>
<evidence type="ECO:0000256" key="14">
    <source>
        <dbReference type="ARBA" id="ARBA00023204"/>
    </source>
</evidence>
<dbReference type="InterPro" id="IPR002562">
    <property type="entry name" value="3'-5'_exonuclease_dom"/>
</dbReference>
<dbReference type="CDD" id="cd08637">
    <property type="entry name" value="DNA_pol_A_pol_I_C"/>
    <property type="match status" value="1"/>
</dbReference>
<dbReference type="InterPro" id="IPR020046">
    <property type="entry name" value="5-3_exonucl_a-hlix_arch_N"/>
</dbReference>
<comment type="caution">
    <text evidence="21">The sequence shown here is derived from an EMBL/GenBank/DDBJ whole genome shotgun (WGS) entry which is preliminary data.</text>
</comment>
<keyword evidence="14 17" id="KW-0234">DNA repair</keyword>
<dbReference type="Gene3D" id="3.40.50.1010">
    <property type="entry name" value="5'-nuclease"/>
    <property type="match status" value="1"/>
</dbReference>
<dbReference type="EMBL" id="WNDS01000006">
    <property type="protein sequence ID" value="KAF1012978.1"/>
    <property type="molecule type" value="Genomic_DNA"/>
</dbReference>
<feature type="domain" description="3'-5' exonuclease" evidence="18">
    <location>
        <begin position="327"/>
        <end position="514"/>
    </location>
</feature>
<dbReference type="CDD" id="cd09859">
    <property type="entry name" value="PIN_53EXO"/>
    <property type="match status" value="1"/>
</dbReference>
<dbReference type="AlphaFoldDB" id="A0A7V8FDB7"/>
<keyword evidence="10 17" id="KW-0378">Hydrolase</keyword>
<dbReference type="FunFam" id="3.40.50.1010:FF:000001">
    <property type="entry name" value="DNA polymerase I"/>
    <property type="match status" value="1"/>
</dbReference>
<dbReference type="GO" id="GO:0008409">
    <property type="term" value="F:5'-3' exonuclease activity"/>
    <property type="evidence" value="ECO:0007669"/>
    <property type="project" value="UniProtKB-UniRule"/>
</dbReference>
<dbReference type="InterPro" id="IPR001098">
    <property type="entry name" value="DNA-dir_DNA_pol_A_palm_dom"/>
</dbReference>
<dbReference type="PANTHER" id="PTHR10133">
    <property type="entry name" value="DNA POLYMERASE I"/>
    <property type="match status" value="1"/>
</dbReference>
<dbReference type="PANTHER" id="PTHR10133:SF27">
    <property type="entry name" value="DNA POLYMERASE NU"/>
    <property type="match status" value="1"/>
</dbReference>
<dbReference type="CDD" id="cd06139">
    <property type="entry name" value="DNA_polA_I_Ecoli_like_exo"/>
    <property type="match status" value="1"/>
</dbReference>
<dbReference type="EC" id="2.7.7.7" evidence="3 16"/>
<comment type="function">
    <text evidence="17">In addition to polymerase activity, this DNA polymerase exhibits 3'-5' and 5'-3' exonuclease activity.</text>
</comment>
<feature type="domain" description="DNA-directed DNA polymerase family A palm" evidence="20">
    <location>
        <begin position="683"/>
        <end position="889"/>
    </location>
</feature>
<dbReference type="InterPro" id="IPR036279">
    <property type="entry name" value="5-3_exonuclease_C_sf"/>
</dbReference>
<dbReference type="Pfam" id="PF00476">
    <property type="entry name" value="DNA_pol_A"/>
    <property type="match status" value="1"/>
</dbReference>
<evidence type="ECO:0000256" key="11">
    <source>
        <dbReference type="ARBA" id="ARBA00022839"/>
    </source>
</evidence>
<dbReference type="SMART" id="SM00482">
    <property type="entry name" value="POLAc"/>
    <property type="match status" value="1"/>
</dbReference>
<dbReference type="InterPro" id="IPR012337">
    <property type="entry name" value="RNaseH-like_sf"/>
</dbReference>
<evidence type="ECO:0000313" key="21">
    <source>
        <dbReference type="EMBL" id="KAF1012978.1"/>
    </source>
</evidence>
<keyword evidence="13 17" id="KW-0238">DNA-binding</keyword>
<dbReference type="Proteomes" id="UP000487117">
    <property type="component" value="Unassembled WGS sequence"/>
</dbReference>
<reference evidence="22" key="1">
    <citation type="journal article" date="2020" name="MBio">
        <title>Horizontal gene transfer to a defensive symbiont with a reduced genome amongst a multipartite beetle microbiome.</title>
        <authorList>
            <person name="Waterworth S.C."/>
            <person name="Florez L.V."/>
            <person name="Rees E.R."/>
            <person name="Hertweck C."/>
            <person name="Kaltenpoth M."/>
            <person name="Kwan J.C."/>
        </authorList>
    </citation>
    <scope>NUCLEOTIDE SEQUENCE [LARGE SCALE GENOMIC DNA]</scope>
</reference>
<evidence type="ECO:0000259" key="19">
    <source>
        <dbReference type="SMART" id="SM00475"/>
    </source>
</evidence>
<evidence type="ECO:0000259" key="18">
    <source>
        <dbReference type="SMART" id="SM00474"/>
    </source>
</evidence>
<dbReference type="Gene3D" id="3.30.420.10">
    <property type="entry name" value="Ribonuclease H-like superfamily/Ribonuclease H"/>
    <property type="match status" value="1"/>
</dbReference>
<evidence type="ECO:0000256" key="13">
    <source>
        <dbReference type="ARBA" id="ARBA00023125"/>
    </source>
</evidence>
<protein>
    <recommendedName>
        <fullName evidence="4 16">DNA polymerase I</fullName>
        <ecNumber evidence="3 16">2.7.7.7</ecNumber>
    </recommendedName>
</protein>
<dbReference type="GO" id="GO:0003887">
    <property type="term" value="F:DNA-directed DNA polymerase activity"/>
    <property type="evidence" value="ECO:0007669"/>
    <property type="project" value="UniProtKB-UniRule"/>
</dbReference>
<dbReference type="InterPro" id="IPR008918">
    <property type="entry name" value="HhH2"/>
</dbReference>
<organism evidence="21 22">
    <name type="scientific">Stenotrophomonas maltophilia</name>
    <name type="common">Pseudomonas maltophilia</name>
    <name type="synonym">Xanthomonas maltophilia</name>
    <dbReference type="NCBI Taxonomy" id="40324"/>
    <lineage>
        <taxon>Bacteria</taxon>
        <taxon>Pseudomonadati</taxon>
        <taxon>Pseudomonadota</taxon>
        <taxon>Gammaproteobacteria</taxon>
        <taxon>Lysobacterales</taxon>
        <taxon>Lysobacteraceae</taxon>
        <taxon>Stenotrophomonas</taxon>
        <taxon>Stenotrophomonas maltophilia group</taxon>
    </lineage>
</organism>
<dbReference type="InterPro" id="IPR002421">
    <property type="entry name" value="5-3_exonuclease"/>
</dbReference>
<evidence type="ECO:0000256" key="3">
    <source>
        <dbReference type="ARBA" id="ARBA00012417"/>
    </source>
</evidence>
<dbReference type="SMART" id="SM00474">
    <property type="entry name" value="35EXOc"/>
    <property type="match status" value="1"/>
</dbReference>
<evidence type="ECO:0000256" key="15">
    <source>
        <dbReference type="ARBA" id="ARBA00049244"/>
    </source>
</evidence>
<dbReference type="SUPFAM" id="SSF47807">
    <property type="entry name" value="5' to 3' exonuclease, C-terminal subdomain"/>
    <property type="match status" value="1"/>
</dbReference>
<dbReference type="NCBIfam" id="NF004397">
    <property type="entry name" value="PRK05755.1"/>
    <property type="match status" value="1"/>
</dbReference>
<dbReference type="InterPro" id="IPR019760">
    <property type="entry name" value="DNA-dir_DNA_pol_A_CS"/>
</dbReference>
<comment type="similarity">
    <text evidence="1 17">Belongs to the DNA polymerase type-A family.</text>
</comment>
<dbReference type="PROSITE" id="PS00447">
    <property type="entry name" value="DNA_POLYMERASE_A"/>
    <property type="match status" value="1"/>
</dbReference>